<evidence type="ECO:0000259" key="2">
    <source>
        <dbReference type="Pfam" id="PF13472"/>
    </source>
</evidence>
<feature type="domain" description="SGNH hydrolase-type esterase" evidence="2">
    <location>
        <begin position="74"/>
        <end position="263"/>
    </location>
</feature>
<organism evidence="3 4">
    <name type="scientific">Rhizoclosmatium globosum</name>
    <dbReference type="NCBI Taxonomy" id="329046"/>
    <lineage>
        <taxon>Eukaryota</taxon>
        <taxon>Fungi</taxon>
        <taxon>Fungi incertae sedis</taxon>
        <taxon>Chytridiomycota</taxon>
        <taxon>Chytridiomycota incertae sedis</taxon>
        <taxon>Chytridiomycetes</taxon>
        <taxon>Chytridiales</taxon>
        <taxon>Chytriomycetaceae</taxon>
        <taxon>Rhizoclosmatium</taxon>
    </lineage>
</organism>
<reference evidence="3 4" key="1">
    <citation type="submission" date="2016-07" db="EMBL/GenBank/DDBJ databases">
        <title>Pervasive Adenine N6-methylation of Active Genes in Fungi.</title>
        <authorList>
            <consortium name="DOE Joint Genome Institute"/>
            <person name="Mondo S.J."/>
            <person name="Dannebaum R.O."/>
            <person name="Kuo R.C."/>
            <person name="Labutti K."/>
            <person name="Haridas S."/>
            <person name="Kuo A."/>
            <person name="Salamov A."/>
            <person name="Ahrendt S.R."/>
            <person name="Lipzen A."/>
            <person name="Sullivan W."/>
            <person name="Andreopoulos W.B."/>
            <person name="Clum A."/>
            <person name="Lindquist E."/>
            <person name="Daum C."/>
            <person name="Ramamoorthy G.K."/>
            <person name="Gryganskyi A."/>
            <person name="Culley D."/>
            <person name="Magnuson J.K."/>
            <person name="James T.Y."/>
            <person name="O'Malley M.A."/>
            <person name="Stajich J.E."/>
            <person name="Spatafora J.W."/>
            <person name="Visel A."/>
            <person name="Grigoriev I.V."/>
        </authorList>
    </citation>
    <scope>NUCLEOTIDE SEQUENCE [LARGE SCALE GENOMIC DNA]</scope>
    <source>
        <strain evidence="3 4">JEL800</strain>
    </source>
</reference>
<evidence type="ECO:0000313" key="4">
    <source>
        <dbReference type="Proteomes" id="UP000193642"/>
    </source>
</evidence>
<dbReference type="STRING" id="329046.A0A1Y2CCN7"/>
<keyword evidence="3" id="KW-0378">Hydrolase</keyword>
<name>A0A1Y2CCN7_9FUNG</name>
<proteinExistence type="predicted"/>
<feature type="chain" id="PRO_5012417866" evidence="1">
    <location>
        <begin position="29"/>
        <end position="584"/>
    </location>
</feature>
<feature type="domain" description="SGNH hydrolase-type esterase" evidence="2">
    <location>
        <begin position="338"/>
        <end position="527"/>
    </location>
</feature>
<dbReference type="Pfam" id="PF13472">
    <property type="entry name" value="Lipase_GDSL_2"/>
    <property type="match status" value="2"/>
</dbReference>
<accession>A0A1Y2CCN7</accession>
<dbReference type="PANTHER" id="PTHR14209">
    <property type="entry name" value="ISOAMYL ACETATE-HYDROLYZING ESTERASE 1"/>
    <property type="match status" value="1"/>
</dbReference>
<feature type="signal peptide" evidence="1">
    <location>
        <begin position="1"/>
        <end position="28"/>
    </location>
</feature>
<dbReference type="SUPFAM" id="SSF52266">
    <property type="entry name" value="SGNH hydrolase"/>
    <property type="match status" value="2"/>
</dbReference>
<evidence type="ECO:0000256" key="1">
    <source>
        <dbReference type="SAM" id="SignalP"/>
    </source>
</evidence>
<dbReference type="AlphaFoldDB" id="A0A1Y2CCN7"/>
<gene>
    <name evidence="3" type="ORF">BCR33DRAFT_850730</name>
</gene>
<dbReference type="InterPro" id="IPR036514">
    <property type="entry name" value="SGNH_hydro_sf"/>
</dbReference>
<protein>
    <submittedName>
        <fullName evidence="3">SGNH hydrolase</fullName>
    </submittedName>
</protein>
<dbReference type="EMBL" id="MCGO01000023">
    <property type="protein sequence ID" value="ORY44085.1"/>
    <property type="molecule type" value="Genomic_DNA"/>
</dbReference>
<dbReference type="GO" id="GO:0016788">
    <property type="term" value="F:hydrolase activity, acting on ester bonds"/>
    <property type="evidence" value="ECO:0007669"/>
    <property type="project" value="InterPro"/>
</dbReference>
<keyword evidence="1" id="KW-0732">Signal</keyword>
<dbReference type="InterPro" id="IPR013830">
    <property type="entry name" value="SGNH_hydro"/>
</dbReference>
<dbReference type="Gene3D" id="3.40.50.1110">
    <property type="entry name" value="SGNH hydrolase"/>
    <property type="match status" value="2"/>
</dbReference>
<dbReference type="InterPro" id="IPR045136">
    <property type="entry name" value="Iah1-like"/>
</dbReference>
<comment type="caution">
    <text evidence="3">The sequence shown here is derived from an EMBL/GenBank/DDBJ whole genome shotgun (WGS) entry which is preliminary data.</text>
</comment>
<sequence length="584" mass="65980">MSRSLIAVWFRLILVVVILLVGIQLFLASNDDSTASSTIAKSSFTANDKAHSFNDNIIGINMTVPKMDYDKLLLLGDSLTEWSIRTNGWGQLLMQEYSRRLDVEFHGYGGYNSWHLMHMLPSILQEIQYSRDTIKLVTLLIGTNDARSLDPQHVDVDEYQVHLEEIIHLISEAVPKAKLVVMTPPPVGQRIVSHFHFNELIVYRDACIETVQKLQQSLPNLELLNLWDLLIPTKSSLRDPAFDPASIMEFFSDGIHFSDKGNKQVFDGILTLVKEKWPDLTPTTLKFKYPSIRQIPFGKVSTDAVRKALFVNANQGSSLQQTTATSIEPNMALDKIILLGDSLTDYGIRTVGWGQLLASNYTRKLSVKFRGFGGYTAFHMNQIIQPVLNEFPVEQIKLVTLMIGTNDYYIMKEGGIVSGVGDYKLNLEGVIRTVVETVPGVELLVMTPPPIGGRKIDGYLIETARVYRDACIQVVETLMKKWSNIELINLWDVFVPAGGYDSDAFDPSSIAGFFLDGIHFEDKGHKAVFDAIIQRIESKWPQWKADQVEMKFPRYSELPGVKSGEEELRKVLFRNEREDNKIKS</sequence>
<dbReference type="PANTHER" id="PTHR14209:SF19">
    <property type="entry name" value="ISOAMYL ACETATE-HYDROLYZING ESTERASE 1 HOMOLOG"/>
    <property type="match status" value="1"/>
</dbReference>
<dbReference type="OrthoDB" id="671439at2759"/>
<dbReference type="Proteomes" id="UP000193642">
    <property type="component" value="Unassembled WGS sequence"/>
</dbReference>
<keyword evidence="4" id="KW-1185">Reference proteome</keyword>
<evidence type="ECO:0000313" key="3">
    <source>
        <dbReference type="EMBL" id="ORY44085.1"/>
    </source>
</evidence>